<accession>A0A917TWX4</accession>
<protein>
    <recommendedName>
        <fullName evidence="1">DUF2268 domain-containing protein</fullName>
    </recommendedName>
</protein>
<gene>
    <name evidence="2" type="primary">yjaZ</name>
    <name evidence="2" type="ORF">GCM10011351_30060</name>
</gene>
<dbReference type="InterPro" id="IPR018728">
    <property type="entry name" value="DUF2268"/>
</dbReference>
<dbReference type="Pfam" id="PF10026">
    <property type="entry name" value="DUF2268"/>
    <property type="match status" value="1"/>
</dbReference>
<dbReference type="EMBL" id="BMLG01000027">
    <property type="protein sequence ID" value="GGM41968.1"/>
    <property type="molecule type" value="Genomic_DNA"/>
</dbReference>
<reference evidence="2" key="2">
    <citation type="submission" date="2020-09" db="EMBL/GenBank/DDBJ databases">
        <authorList>
            <person name="Sun Q."/>
            <person name="Zhou Y."/>
        </authorList>
    </citation>
    <scope>NUCLEOTIDE SEQUENCE</scope>
    <source>
        <strain evidence="2">CGMCC 1.6333</strain>
    </source>
</reference>
<dbReference type="RefSeq" id="WP_162879231.1">
    <property type="nucleotide sequence ID" value="NZ_BMLG01000027.1"/>
</dbReference>
<keyword evidence="3" id="KW-1185">Reference proteome</keyword>
<feature type="domain" description="DUF2268" evidence="1">
    <location>
        <begin position="77"/>
        <end position="267"/>
    </location>
</feature>
<evidence type="ECO:0000313" key="3">
    <source>
        <dbReference type="Proteomes" id="UP000618460"/>
    </source>
</evidence>
<sequence length="276" mass="31866">MSVIETDQWLLNYISSKKSTFQDNFMVQRDLLCAPLTHYFSDANSETIQLHLIQHGLFHPDPHDQYVIRGMISNDYWKITTVQLATLQKKWEGPDISTFLFPSDFKNEQLRTELNGISGLSYPDKLFLFITEQTTSNQLKALIVHEYSHVIRFHYVHHQNSILTLRDALVLEGIAEVAVKQIVGENALSKATKIYDQSTAKKHWQNWIKANQNLTKTNPKHDLLMYGGDNVPKWAGYNVGYHLVNTYVEKVNPTLQELLRTPTNKIMEHSISKNVL</sequence>
<dbReference type="AlphaFoldDB" id="A0A917TWX4"/>
<evidence type="ECO:0000259" key="1">
    <source>
        <dbReference type="Pfam" id="PF10026"/>
    </source>
</evidence>
<comment type="caution">
    <text evidence="2">The sequence shown here is derived from an EMBL/GenBank/DDBJ whole genome shotgun (WGS) entry which is preliminary data.</text>
</comment>
<dbReference type="Proteomes" id="UP000618460">
    <property type="component" value="Unassembled WGS sequence"/>
</dbReference>
<name>A0A917TWX4_9BACI</name>
<proteinExistence type="predicted"/>
<evidence type="ECO:0000313" key="2">
    <source>
        <dbReference type="EMBL" id="GGM41968.1"/>
    </source>
</evidence>
<organism evidence="2 3">
    <name type="scientific">Paraliobacillus quinghaiensis</name>
    <dbReference type="NCBI Taxonomy" id="470815"/>
    <lineage>
        <taxon>Bacteria</taxon>
        <taxon>Bacillati</taxon>
        <taxon>Bacillota</taxon>
        <taxon>Bacilli</taxon>
        <taxon>Bacillales</taxon>
        <taxon>Bacillaceae</taxon>
        <taxon>Paraliobacillus</taxon>
    </lineage>
</organism>
<reference evidence="2" key="1">
    <citation type="journal article" date="2014" name="Int. J. Syst. Evol. Microbiol.">
        <title>Complete genome sequence of Corynebacterium casei LMG S-19264T (=DSM 44701T), isolated from a smear-ripened cheese.</title>
        <authorList>
            <consortium name="US DOE Joint Genome Institute (JGI-PGF)"/>
            <person name="Walter F."/>
            <person name="Albersmeier A."/>
            <person name="Kalinowski J."/>
            <person name="Ruckert C."/>
        </authorList>
    </citation>
    <scope>NUCLEOTIDE SEQUENCE</scope>
    <source>
        <strain evidence="2">CGMCC 1.6333</strain>
    </source>
</reference>